<evidence type="ECO:0000313" key="1">
    <source>
        <dbReference type="EMBL" id="KKL27812.1"/>
    </source>
</evidence>
<name>A0A0F9CN12_9ZZZZ</name>
<organism evidence="1">
    <name type="scientific">marine sediment metagenome</name>
    <dbReference type="NCBI Taxonomy" id="412755"/>
    <lineage>
        <taxon>unclassified sequences</taxon>
        <taxon>metagenomes</taxon>
        <taxon>ecological metagenomes</taxon>
    </lineage>
</organism>
<comment type="caution">
    <text evidence="1">The sequence shown here is derived from an EMBL/GenBank/DDBJ whole genome shotgun (WGS) entry which is preliminary data.</text>
</comment>
<gene>
    <name evidence="1" type="ORF">LCGC14_2381370</name>
</gene>
<reference evidence="1" key="1">
    <citation type="journal article" date="2015" name="Nature">
        <title>Complex archaea that bridge the gap between prokaryotes and eukaryotes.</title>
        <authorList>
            <person name="Spang A."/>
            <person name="Saw J.H."/>
            <person name="Jorgensen S.L."/>
            <person name="Zaremba-Niedzwiedzka K."/>
            <person name="Martijn J."/>
            <person name="Lind A.E."/>
            <person name="van Eijk R."/>
            <person name="Schleper C."/>
            <person name="Guy L."/>
            <person name="Ettema T.J."/>
        </authorList>
    </citation>
    <scope>NUCLEOTIDE SEQUENCE</scope>
</reference>
<dbReference type="AlphaFoldDB" id="A0A0F9CN12"/>
<sequence>MTKGELIRFLEPFVDEIEIKIREEEFSPTYSCDFSTGVGCVKLIPYCK</sequence>
<accession>A0A0F9CN12</accession>
<protein>
    <submittedName>
        <fullName evidence="1">Uncharacterized protein</fullName>
    </submittedName>
</protein>
<dbReference type="EMBL" id="LAZR01035329">
    <property type="protein sequence ID" value="KKL27812.1"/>
    <property type="molecule type" value="Genomic_DNA"/>
</dbReference>
<proteinExistence type="predicted"/>